<evidence type="ECO:0000256" key="9">
    <source>
        <dbReference type="RuleBase" id="RU361157"/>
    </source>
</evidence>
<keyword evidence="8 9" id="KW-0472">Membrane</keyword>
<feature type="transmembrane region" description="Helical" evidence="9">
    <location>
        <begin position="156"/>
        <end position="176"/>
    </location>
</feature>
<evidence type="ECO:0000256" key="2">
    <source>
        <dbReference type="ARBA" id="ARBA00007783"/>
    </source>
</evidence>
<feature type="region of interest" description="Disordered" evidence="10">
    <location>
        <begin position="1"/>
        <end position="28"/>
    </location>
</feature>
<sequence length="304" mass="33192">MIESQPLLDTQTPSEHGPTGQEPSGEAQQPHLVIRASSGWAALDLKQIWLYRDLLMTLASRDVKLRYRQTALGVVWVILQPLVAAGIFSFVFGTVAGFPSEGVPYIVFAYAGQLAWNAFSSTVTKSSAVLVANSGLISKVYFPRLVLPLSTVPSTLLDFAVALGMMAVLMVIYGIAPGLGILLLPLWLGLILMLSVGIGLYTSALMVSYRDVQYILPVVTNMLLYASPVAYSASFAISKVPQNLRAYYFLNPLSGLLEAFRWSMIGRGELNWGYIAYSAVFAILIFIGGAFSFKKMERKFADVI</sequence>
<dbReference type="EMBL" id="NIGF01000009">
    <property type="protein sequence ID" value="PQV63686.1"/>
    <property type="molecule type" value="Genomic_DNA"/>
</dbReference>
<dbReference type="GO" id="GO:0005886">
    <property type="term" value="C:plasma membrane"/>
    <property type="evidence" value="ECO:0007669"/>
    <property type="project" value="UniProtKB-SubCell"/>
</dbReference>
<dbReference type="GO" id="GO:0015920">
    <property type="term" value="P:lipopolysaccharide transport"/>
    <property type="evidence" value="ECO:0007669"/>
    <property type="project" value="TreeGrafter"/>
</dbReference>
<dbReference type="OrthoDB" id="9786910at2"/>
<dbReference type="GO" id="GO:0140359">
    <property type="term" value="F:ABC-type transporter activity"/>
    <property type="evidence" value="ECO:0007669"/>
    <property type="project" value="InterPro"/>
</dbReference>
<evidence type="ECO:0000256" key="7">
    <source>
        <dbReference type="ARBA" id="ARBA00022989"/>
    </source>
</evidence>
<keyword evidence="7 9" id="KW-1133">Transmembrane helix</keyword>
<comment type="similarity">
    <text evidence="2 9">Belongs to the ABC-2 integral membrane protein family.</text>
</comment>
<dbReference type="Pfam" id="PF01061">
    <property type="entry name" value="ABC2_membrane"/>
    <property type="match status" value="1"/>
</dbReference>
<keyword evidence="3 9" id="KW-0813">Transport</keyword>
<dbReference type="InParanoid" id="A0A2S8SSD1"/>
<dbReference type="PANTHER" id="PTHR30413:SF8">
    <property type="entry name" value="TRANSPORT PERMEASE PROTEIN"/>
    <property type="match status" value="1"/>
</dbReference>
<comment type="subcellular location">
    <subcellularLocation>
        <location evidence="1">Cell inner membrane</location>
        <topology evidence="1">Multi-pass membrane protein</topology>
    </subcellularLocation>
    <subcellularLocation>
        <location evidence="9">Cell membrane</location>
        <topology evidence="9">Multi-pass membrane protein</topology>
    </subcellularLocation>
</comment>
<evidence type="ECO:0000256" key="8">
    <source>
        <dbReference type="ARBA" id="ARBA00023136"/>
    </source>
</evidence>
<keyword evidence="4 9" id="KW-1003">Cell membrane</keyword>
<feature type="transmembrane region" description="Helical" evidence="9">
    <location>
        <begin position="214"/>
        <end position="237"/>
    </location>
</feature>
<feature type="transmembrane region" description="Helical" evidence="9">
    <location>
        <begin position="71"/>
        <end position="96"/>
    </location>
</feature>
<feature type="domain" description="ABC transmembrane type-2" evidence="11">
    <location>
        <begin position="72"/>
        <end position="296"/>
    </location>
</feature>
<feature type="transmembrane region" description="Helical" evidence="9">
    <location>
        <begin position="102"/>
        <end position="119"/>
    </location>
</feature>
<dbReference type="InterPro" id="IPR013525">
    <property type="entry name" value="ABC2_TM"/>
</dbReference>
<keyword evidence="13" id="KW-1185">Reference proteome</keyword>
<dbReference type="Proteomes" id="UP000237684">
    <property type="component" value="Unassembled WGS sequence"/>
</dbReference>
<proteinExistence type="inferred from homology"/>
<evidence type="ECO:0000256" key="3">
    <source>
        <dbReference type="ARBA" id="ARBA00022448"/>
    </source>
</evidence>
<evidence type="ECO:0000259" key="11">
    <source>
        <dbReference type="PROSITE" id="PS51012"/>
    </source>
</evidence>
<dbReference type="PROSITE" id="PS51012">
    <property type="entry name" value="ABC_TM2"/>
    <property type="match status" value="1"/>
</dbReference>
<keyword evidence="5" id="KW-0997">Cell inner membrane</keyword>
<dbReference type="InterPro" id="IPR047817">
    <property type="entry name" value="ABC2_TM_bact-type"/>
</dbReference>
<reference evidence="12 13" key="1">
    <citation type="journal article" date="2018" name="Syst. Appl. Microbiol.">
        <title>Abditibacterium utsteinense sp. nov., the first cultivated member of candidate phylum FBP, isolated from ice-free Antarctic soil samples.</title>
        <authorList>
            <person name="Tahon G."/>
            <person name="Tytgat B."/>
            <person name="Lebbe L."/>
            <person name="Carlier A."/>
            <person name="Willems A."/>
        </authorList>
    </citation>
    <scope>NUCLEOTIDE SEQUENCE [LARGE SCALE GENOMIC DNA]</scope>
    <source>
        <strain evidence="12 13">LMG 29911</strain>
    </source>
</reference>
<evidence type="ECO:0000256" key="6">
    <source>
        <dbReference type="ARBA" id="ARBA00022692"/>
    </source>
</evidence>
<evidence type="ECO:0000256" key="10">
    <source>
        <dbReference type="SAM" id="MobiDB-lite"/>
    </source>
</evidence>
<organism evidence="12 13">
    <name type="scientific">Abditibacterium utsteinense</name>
    <dbReference type="NCBI Taxonomy" id="1960156"/>
    <lineage>
        <taxon>Bacteria</taxon>
        <taxon>Pseudomonadati</taxon>
        <taxon>Abditibacteriota</taxon>
        <taxon>Abditibacteriia</taxon>
        <taxon>Abditibacteriales</taxon>
        <taxon>Abditibacteriaceae</taxon>
        <taxon>Abditibacterium</taxon>
    </lineage>
</organism>
<dbReference type="AlphaFoldDB" id="A0A2S8SSD1"/>
<evidence type="ECO:0000313" key="12">
    <source>
        <dbReference type="EMBL" id="PQV63686.1"/>
    </source>
</evidence>
<feature type="transmembrane region" description="Helical" evidence="9">
    <location>
        <begin position="272"/>
        <end position="293"/>
    </location>
</feature>
<evidence type="ECO:0000256" key="5">
    <source>
        <dbReference type="ARBA" id="ARBA00022519"/>
    </source>
</evidence>
<dbReference type="PANTHER" id="PTHR30413">
    <property type="entry name" value="INNER MEMBRANE TRANSPORT PERMEASE"/>
    <property type="match status" value="1"/>
</dbReference>
<accession>A0A2S8SSD1</accession>
<protein>
    <recommendedName>
        <fullName evidence="9">Transport permease protein</fullName>
    </recommendedName>
</protein>
<gene>
    <name evidence="12" type="ORF">B1R32_10925</name>
</gene>
<comment type="caution">
    <text evidence="12">The sequence shown here is derived from an EMBL/GenBank/DDBJ whole genome shotgun (WGS) entry which is preliminary data.</text>
</comment>
<evidence type="ECO:0000256" key="4">
    <source>
        <dbReference type="ARBA" id="ARBA00022475"/>
    </source>
</evidence>
<evidence type="ECO:0000256" key="1">
    <source>
        <dbReference type="ARBA" id="ARBA00004429"/>
    </source>
</evidence>
<dbReference type="FunCoup" id="A0A2S8SSD1">
    <property type="interactions" value="192"/>
</dbReference>
<evidence type="ECO:0000313" key="13">
    <source>
        <dbReference type="Proteomes" id="UP000237684"/>
    </source>
</evidence>
<name>A0A2S8SSD1_9BACT</name>
<feature type="transmembrane region" description="Helical" evidence="9">
    <location>
        <begin position="182"/>
        <end position="202"/>
    </location>
</feature>
<keyword evidence="6 9" id="KW-0812">Transmembrane</keyword>